<evidence type="ECO:0000313" key="4">
    <source>
        <dbReference type="Proteomes" id="UP000435649"/>
    </source>
</evidence>
<evidence type="ECO:0000256" key="1">
    <source>
        <dbReference type="ARBA" id="ARBA00022729"/>
    </source>
</evidence>
<sequence>MAVFRRTVLVCAAALLLSGAFAGCSSMPWNEAARNIENSKRLRVGMTKSEVLGVMGDPVSDELFSTPDVWYYFIQTVWMDGLTTEDECMPLVFEDGRLVGWGNPFYTQYRIEKKKGGKKLEL</sequence>
<evidence type="ECO:0000313" key="3">
    <source>
        <dbReference type="EMBL" id="MST98102.1"/>
    </source>
</evidence>
<feature type="chain" id="PRO_5032734046" evidence="2">
    <location>
        <begin position="23"/>
        <end position="122"/>
    </location>
</feature>
<reference evidence="3 4" key="1">
    <citation type="submission" date="2019-08" db="EMBL/GenBank/DDBJ databases">
        <title>In-depth cultivation of the pig gut microbiome towards novel bacterial diversity and tailored functional studies.</title>
        <authorList>
            <person name="Wylensek D."/>
            <person name="Hitch T.C.A."/>
            <person name="Clavel T."/>
        </authorList>
    </citation>
    <scope>NUCLEOTIDE SEQUENCE [LARGE SCALE GENOMIC DNA]</scope>
    <source>
        <strain evidence="3 4">BBE-744-WT-12</strain>
    </source>
</reference>
<feature type="signal peptide" evidence="2">
    <location>
        <begin position="1"/>
        <end position="22"/>
    </location>
</feature>
<keyword evidence="4" id="KW-1185">Reference proteome</keyword>
<proteinExistence type="predicted"/>
<dbReference type="InterPro" id="IPR037873">
    <property type="entry name" value="BamE-like"/>
</dbReference>
<dbReference type="Gene3D" id="3.30.1450.10">
    <property type="match status" value="1"/>
</dbReference>
<gene>
    <name evidence="3" type="ORF">FYJ85_13745</name>
</gene>
<name>A0A844G5C9_9BACT</name>
<evidence type="ECO:0000256" key="2">
    <source>
        <dbReference type="SAM" id="SignalP"/>
    </source>
</evidence>
<protein>
    <submittedName>
        <fullName evidence="3">DUF3192 domain-containing protein</fullName>
    </submittedName>
</protein>
<keyword evidence="1 2" id="KW-0732">Signal</keyword>
<dbReference type="Pfam" id="PF11399">
    <property type="entry name" value="DUF3192"/>
    <property type="match status" value="1"/>
</dbReference>
<organism evidence="3 4">
    <name type="scientific">Victivallis lenta</name>
    <dbReference type="NCBI Taxonomy" id="2606640"/>
    <lineage>
        <taxon>Bacteria</taxon>
        <taxon>Pseudomonadati</taxon>
        <taxon>Lentisphaerota</taxon>
        <taxon>Lentisphaeria</taxon>
        <taxon>Victivallales</taxon>
        <taxon>Victivallaceae</taxon>
        <taxon>Victivallis</taxon>
    </lineage>
</organism>
<comment type="caution">
    <text evidence="3">The sequence shown here is derived from an EMBL/GenBank/DDBJ whole genome shotgun (WGS) entry which is preliminary data.</text>
</comment>
<dbReference type="EMBL" id="VUNS01000015">
    <property type="protein sequence ID" value="MST98102.1"/>
    <property type="molecule type" value="Genomic_DNA"/>
</dbReference>
<dbReference type="RefSeq" id="WP_154419249.1">
    <property type="nucleotide sequence ID" value="NZ_CALXOB010000003.1"/>
</dbReference>
<accession>A0A844G5C9</accession>
<dbReference type="Proteomes" id="UP000435649">
    <property type="component" value="Unassembled WGS sequence"/>
</dbReference>
<dbReference type="InterPro" id="IPR021534">
    <property type="entry name" value="DUF3192"/>
</dbReference>
<dbReference type="PROSITE" id="PS51257">
    <property type="entry name" value="PROKAR_LIPOPROTEIN"/>
    <property type="match status" value="1"/>
</dbReference>
<dbReference type="AlphaFoldDB" id="A0A844G5C9"/>